<feature type="domain" description="BioF2-like acetyltransferase" evidence="1">
    <location>
        <begin position="170"/>
        <end position="299"/>
    </location>
</feature>
<protein>
    <submittedName>
        <fullName evidence="2">CelD/BcsL family acetyltransferase involved in cellulose biosynthesis</fullName>
    </submittedName>
</protein>
<reference evidence="2 3" key="1">
    <citation type="submission" date="2020-08" db="EMBL/GenBank/DDBJ databases">
        <title>Genomic Encyclopedia of Type Strains, Phase IV (KMG-IV): sequencing the most valuable type-strain genomes for metagenomic binning, comparative biology and taxonomic classification.</title>
        <authorList>
            <person name="Goeker M."/>
        </authorList>
    </citation>
    <scope>NUCLEOTIDE SEQUENCE [LARGE SCALE GENOMIC DNA]</scope>
    <source>
        <strain evidence="2 3">DSM 25620</strain>
    </source>
</reference>
<proteinExistence type="predicted"/>
<dbReference type="InterPro" id="IPR038740">
    <property type="entry name" value="BioF2-like_GNAT_dom"/>
</dbReference>
<evidence type="ECO:0000313" key="2">
    <source>
        <dbReference type="EMBL" id="MBB5092399.1"/>
    </source>
</evidence>
<evidence type="ECO:0000259" key="1">
    <source>
        <dbReference type="Pfam" id="PF13480"/>
    </source>
</evidence>
<dbReference type="AlphaFoldDB" id="A0A7W8EQK9"/>
<dbReference type="EMBL" id="JACHIL010000006">
    <property type="protein sequence ID" value="MBB5092399.1"/>
    <property type="molecule type" value="Genomic_DNA"/>
</dbReference>
<comment type="caution">
    <text evidence="2">The sequence shown here is derived from an EMBL/GenBank/DDBJ whole genome shotgun (WGS) entry which is preliminary data.</text>
</comment>
<name>A0A7W8EQK9_9HYPH</name>
<evidence type="ECO:0000313" key="3">
    <source>
        <dbReference type="Proteomes" id="UP000531231"/>
    </source>
</evidence>
<dbReference type="Pfam" id="PF13480">
    <property type="entry name" value="Acetyltransf_6"/>
    <property type="match status" value="1"/>
</dbReference>
<dbReference type="SUPFAM" id="SSF55729">
    <property type="entry name" value="Acyl-CoA N-acyltransferases (Nat)"/>
    <property type="match status" value="1"/>
</dbReference>
<keyword evidence="2" id="KW-0808">Transferase</keyword>
<organism evidence="2 3">
    <name type="scientific">Pseudochrobactrum saccharolyticum</name>
    <dbReference type="NCBI Taxonomy" id="354352"/>
    <lineage>
        <taxon>Bacteria</taxon>
        <taxon>Pseudomonadati</taxon>
        <taxon>Pseudomonadota</taxon>
        <taxon>Alphaproteobacteria</taxon>
        <taxon>Hyphomicrobiales</taxon>
        <taxon>Brucellaceae</taxon>
        <taxon>Pseudochrobactrum</taxon>
    </lineage>
</organism>
<dbReference type="GO" id="GO:0016740">
    <property type="term" value="F:transferase activity"/>
    <property type="evidence" value="ECO:0007669"/>
    <property type="project" value="UniProtKB-KW"/>
</dbReference>
<sequence length="373" mass="42044">MMQILQKAEALEHLKNLQIPSVAEANIFNHPDFLHPALAHFASDDCALLLTDGPETAFLMPFQITRAGLGFKKSLCGWSNIYATQGTPLIAAGNPTHTLETALAVLQQPERGLPDTLILPDINLEAPVAIAIKELAQRKNLPFHITRQEERPVLSNGSDAETYLTNAIGKNHRREYRRLWRRLSETGSLEYRIITGKTAIKNAFNDFLSLEAAGWKGTRGTAFLSKQADADFARKTVRALTERDLVRIHTLTLDDRLIASLVVFVQGDQAWTWKTAYDEALRAYSPGVLLMIEVLKNHLENPALRITDSCAIPDHPVMSRLFHERESFGTIILGLSAQSQQSVYKIARQLNRYDRLRSALRHIKSRLQKRLKR</sequence>
<keyword evidence="3" id="KW-1185">Reference proteome</keyword>
<accession>A0A7W8EQK9</accession>
<gene>
    <name evidence="2" type="ORF">HNQ68_002956</name>
</gene>
<dbReference type="Proteomes" id="UP000531231">
    <property type="component" value="Unassembled WGS sequence"/>
</dbReference>
<dbReference type="InterPro" id="IPR016181">
    <property type="entry name" value="Acyl_CoA_acyltransferase"/>
</dbReference>
<dbReference type="RefSeq" id="WP_151160225.1">
    <property type="nucleotide sequence ID" value="NZ_JACHIL010000006.1"/>
</dbReference>
<dbReference type="Gene3D" id="3.40.630.30">
    <property type="match status" value="1"/>
</dbReference>